<gene>
    <name evidence="1" type="ORF">K488DRAFT_58563</name>
</gene>
<accession>A0ACB8Q9S1</accession>
<organism evidence="1 2">
    <name type="scientific">Vararia minispora EC-137</name>
    <dbReference type="NCBI Taxonomy" id="1314806"/>
    <lineage>
        <taxon>Eukaryota</taxon>
        <taxon>Fungi</taxon>
        <taxon>Dikarya</taxon>
        <taxon>Basidiomycota</taxon>
        <taxon>Agaricomycotina</taxon>
        <taxon>Agaricomycetes</taxon>
        <taxon>Russulales</taxon>
        <taxon>Lachnocladiaceae</taxon>
        <taxon>Vararia</taxon>
    </lineage>
</organism>
<comment type="caution">
    <text evidence="1">The sequence shown here is derived from an EMBL/GenBank/DDBJ whole genome shotgun (WGS) entry which is preliminary data.</text>
</comment>
<evidence type="ECO:0000313" key="1">
    <source>
        <dbReference type="EMBL" id="KAI0028448.1"/>
    </source>
</evidence>
<protein>
    <submittedName>
        <fullName evidence="1">Dehydrogenase</fullName>
    </submittedName>
</protein>
<evidence type="ECO:0000313" key="2">
    <source>
        <dbReference type="Proteomes" id="UP000814128"/>
    </source>
</evidence>
<dbReference type="Proteomes" id="UP000814128">
    <property type="component" value="Unassembled WGS sequence"/>
</dbReference>
<proteinExistence type="predicted"/>
<keyword evidence="2" id="KW-1185">Reference proteome</keyword>
<dbReference type="EMBL" id="MU273751">
    <property type="protein sequence ID" value="KAI0028448.1"/>
    <property type="molecule type" value="Genomic_DNA"/>
</dbReference>
<reference evidence="1" key="2">
    <citation type="journal article" date="2022" name="New Phytol.">
        <title>Evolutionary transition to the ectomycorrhizal habit in the genomes of a hyperdiverse lineage of mushroom-forming fungi.</title>
        <authorList>
            <person name="Looney B."/>
            <person name="Miyauchi S."/>
            <person name="Morin E."/>
            <person name="Drula E."/>
            <person name="Courty P.E."/>
            <person name="Kohler A."/>
            <person name="Kuo A."/>
            <person name="LaButti K."/>
            <person name="Pangilinan J."/>
            <person name="Lipzen A."/>
            <person name="Riley R."/>
            <person name="Andreopoulos W."/>
            <person name="He G."/>
            <person name="Johnson J."/>
            <person name="Nolan M."/>
            <person name="Tritt A."/>
            <person name="Barry K.W."/>
            <person name="Grigoriev I.V."/>
            <person name="Nagy L.G."/>
            <person name="Hibbett D."/>
            <person name="Henrissat B."/>
            <person name="Matheny P.B."/>
            <person name="Labbe J."/>
            <person name="Martin F.M."/>
        </authorList>
    </citation>
    <scope>NUCLEOTIDE SEQUENCE</scope>
    <source>
        <strain evidence="1">EC-137</strain>
    </source>
</reference>
<sequence>MSPTKHFAAIIVEGGGAVELEEIDVPKPGKNEVLVKVVAAALNPTDWKSARPAERAGNVSGCDFAGVVEELGPGAGVYRQIGDRVTTCVYGARSANGAYAQYVVAKADFCIGIPDSWSFEEAAQLPIAVYTTAQCLYQSLRFNILPEPAAPEPLPILVYGSSSSVGNFVIQFAKHGRFEVHATCSPKNFDLVRGFGADKVYDYKDPEAPQKIREATGGKLKYAVDTISEHGSDKFISGALSDEGGKIACILPYSGTPRANIEPILSLAYDLVVDGFPAQRPDTGVSYIADGPKYAKLVTDLLAQGKLKPAPVLVMPKGLASVNDGFKYMIDGKVSGQKVIFRIADTPGLQ</sequence>
<reference evidence="1" key="1">
    <citation type="submission" date="2021-02" db="EMBL/GenBank/DDBJ databases">
        <authorList>
            <consortium name="DOE Joint Genome Institute"/>
            <person name="Ahrendt S."/>
            <person name="Looney B.P."/>
            <person name="Miyauchi S."/>
            <person name="Morin E."/>
            <person name="Drula E."/>
            <person name="Courty P.E."/>
            <person name="Chicoki N."/>
            <person name="Fauchery L."/>
            <person name="Kohler A."/>
            <person name="Kuo A."/>
            <person name="Labutti K."/>
            <person name="Pangilinan J."/>
            <person name="Lipzen A."/>
            <person name="Riley R."/>
            <person name="Andreopoulos W."/>
            <person name="He G."/>
            <person name="Johnson J."/>
            <person name="Barry K.W."/>
            <person name="Grigoriev I.V."/>
            <person name="Nagy L."/>
            <person name="Hibbett D."/>
            <person name="Henrissat B."/>
            <person name="Matheny P.B."/>
            <person name="Labbe J."/>
            <person name="Martin F."/>
        </authorList>
    </citation>
    <scope>NUCLEOTIDE SEQUENCE</scope>
    <source>
        <strain evidence="1">EC-137</strain>
    </source>
</reference>
<name>A0ACB8Q9S1_9AGAM</name>